<feature type="domain" description="Reverse transcriptase Ty1/copia-type" evidence="1">
    <location>
        <begin position="42"/>
        <end position="242"/>
    </location>
</feature>
<dbReference type="PANTHER" id="PTHR45778:SF16">
    <property type="entry name" value="INACTIVE PURPLE ACID PHOSPHATASE 1-RELATED"/>
    <property type="match status" value="1"/>
</dbReference>
<dbReference type="InterPro" id="IPR008963">
    <property type="entry name" value="Purple_acid_Pase-like_N"/>
</dbReference>
<gene>
    <name evidence="2" type="ORF">F3Y22_tig00113725pilonHSYRG00316</name>
</gene>
<dbReference type="GO" id="GO:0003993">
    <property type="term" value="F:acid phosphatase activity"/>
    <property type="evidence" value="ECO:0007669"/>
    <property type="project" value="InterPro"/>
</dbReference>
<dbReference type="InterPro" id="IPR013103">
    <property type="entry name" value="RVT_2"/>
</dbReference>
<evidence type="ECO:0000313" key="3">
    <source>
        <dbReference type="Proteomes" id="UP000436088"/>
    </source>
</evidence>
<evidence type="ECO:0000259" key="1">
    <source>
        <dbReference type="Pfam" id="PF07727"/>
    </source>
</evidence>
<dbReference type="InterPro" id="IPR043502">
    <property type="entry name" value="DNA/RNA_pol_sf"/>
</dbReference>
<sequence>MDLERSKEHDGAGECYDEEIQVEDSVKWESSMKDEMVSLMSNQTWELVKLPLGKKALHNKWIYRIKEEHDERKHYKARLVVKGFQQKEGIDHNEIFSPVVKLSTIRMVLKIVPAENLHLEQLDVKTAFLNGDLDEEIYMKQPEGLIEAGKKNLVCRLKKNLYGLKQAPRQWYKKFDSFMGNNGFTRCQADHCCYIKKFRHARNYKLEEKIVEAVCNEDMGAAKFNMQDAKLVSTPLGVHFRLSKEQSPKTEEERAHMVKVLYASAIGSLMYAMVCTRPNIARAVGVVSRYMNNPGKVYWEAVKWILRYLRGTTNKSLCFKGGDTILTGYVYDDLAENVDIRRSTTGYVYTLGGTAYQYSIFVFDVYAAIGAPARTVGWRDPGYIHSSFLKDLWPNRMYTYKVGHRLFNNTYIWSGEYQFIASTFPGQKSLQRVVIFEDMGKDEADGSNEYDNFQPDSLNTTKQLIKDLKKIDIIFHVGDICYVNGILRSLKVSDDVSKSPMTERWPFIGLVGVFFGPVKGMALVLEAVVTDAWRGCLLEAAGNDALGAAGWRGLLG</sequence>
<reference evidence="2" key="1">
    <citation type="submission" date="2019-09" db="EMBL/GenBank/DDBJ databases">
        <title>Draft genome information of white flower Hibiscus syriacus.</title>
        <authorList>
            <person name="Kim Y.-M."/>
        </authorList>
    </citation>
    <scope>NUCLEOTIDE SEQUENCE [LARGE SCALE GENOMIC DNA]</scope>
    <source>
        <strain evidence="2">YM2019G1</strain>
    </source>
</reference>
<dbReference type="Proteomes" id="UP000436088">
    <property type="component" value="Unassembled WGS sequence"/>
</dbReference>
<organism evidence="2 3">
    <name type="scientific">Hibiscus syriacus</name>
    <name type="common">Rose of Sharon</name>
    <dbReference type="NCBI Taxonomy" id="106335"/>
    <lineage>
        <taxon>Eukaryota</taxon>
        <taxon>Viridiplantae</taxon>
        <taxon>Streptophyta</taxon>
        <taxon>Embryophyta</taxon>
        <taxon>Tracheophyta</taxon>
        <taxon>Spermatophyta</taxon>
        <taxon>Magnoliopsida</taxon>
        <taxon>eudicotyledons</taxon>
        <taxon>Gunneridae</taxon>
        <taxon>Pentapetalae</taxon>
        <taxon>rosids</taxon>
        <taxon>malvids</taxon>
        <taxon>Malvales</taxon>
        <taxon>Malvaceae</taxon>
        <taxon>Malvoideae</taxon>
        <taxon>Hibiscus</taxon>
    </lineage>
</organism>
<name>A0A6A2Y195_HIBSY</name>
<dbReference type="SUPFAM" id="SSF56672">
    <property type="entry name" value="DNA/RNA polymerases"/>
    <property type="match status" value="1"/>
</dbReference>
<dbReference type="GO" id="GO:0046872">
    <property type="term" value="F:metal ion binding"/>
    <property type="evidence" value="ECO:0007669"/>
    <property type="project" value="InterPro"/>
</dbReference>
<protein>
    <recommendedName>
        <fullName evidence="1">Reverse transcriptase Ty1/copia-type domain-containing protein</fullName>
    </recommendedName>
</protein>
<comment type="caution">
    <text evidence="2">The sequence shown here is derived from an EMBL/GenBank/DDBJ whole genome shotgun (WGS) entry which is preliminary data.</text>
</comment>
<dbReference type="EMBL" id="VEPZ02001720">
    <property type="protein sequence ID" value="KAE8661444.1"/>
    <property type="molecule type" value="Genomic_DNA"/>
</dbReference>
<dbReference type="SUPFAM" id="SSF49363">
    <property type="entry name" value="Purple acid phosphatase, N-terminal domain"/>
    <property type="match status" value="1"/>
</dbReference>
<proteinExistence type="predicted"/>
<dbReference type="PANTHER" id="PTHR45778">
    <property type="entry name" value="PURPLE ACID PHOSPHATASE-RELATED"/>
    <property type="match status" value="1"/>
</dbReference>
<evidence type="ECO:0000313" key="2">
    <source>
        <dbReference type="EMBL" id="KAE8661444.1"/>
    </source>
</evidence>
<accession>A0A6A2Y195</accession>
<keyword evidence="3" id="KW-1185">Reference proteome</keyword>
<dbReference type="Pfam" id="PF07727">
    <property type="entry name" value="RVT_2"/>
    <property type="match status" value="1"/>
</dbReference>
<dbReference type="AlphaFoldDB" id="A0A6A2Y195"/>